<evidence type="ECO:0000313" key="2">
    <source>
        <dbReference type="EMBL" id="MEC0226758.1"/>
    </source>
</evidence>
<proteinExistence type="predicted"/>
<dbReference type="SUPFAM" id="SSF49785">
    <property type="entry name" value="Galactose-binding domain-like"/>
    <property type="match status" value="1"/>
</dbReference>
<organism evidence="2 3">
    <name type="scientific">Paenibacillus alba</name>
    <dbReference type="NCBI Taxonomy" id="1197127"/>
    <lineage>
        <taxon>Bacteria</taxon>
        <taxon>Bacillati</taxon>
        <taxon>Bacillota</taxon>
        <taxon>Bacilli</taxon>
        <taxon>Bacillales</taxon>
        <taxon>Paenibacillaceae</taxon>
        <taxon>Paenibacillus</taxon>
    </lineage>
</organism>
<dbReference type="PROSITE" id="PS50022">
    <property type="entry name" value="FA58C_3"/>
    <property type="match status" value="1"/>
</dbReference>
<gene>
    <name evidence="2" type="ORF">P4I72_06460</name>
</gene>
<comment type="caution">
    <text evidence="2">The sequence shown here is derived from an EMBL/GenBank/DDBJ whole genome shotgun (WGS) entry which is preliminary data.</text>
</comment>
<dbReference type="EMBL" id="JARLKY010000012">
    <property type="protein sequence ID" value="MEC0226758.1"/>
    <property type="molecule type" value="Genomic_DNA"/>
</dbReference>
<evidence type="ECO:0000313" key="3">
    <source>
        <dbReference type="Proteomes" id="UP001338137"/>
    </source>
</evidence>
<keyword evidence="3" id="KW-1185">Reference proteome</keyword>
<feature type="domain" description="F5/8 type C" evidence="1">
    <location>
        <begin position="1"/>
        <end position="77"/>
    </location>
</feature>
<accession>A0ABU6FXX1</accession>
<sequence length="77" mass="8426">MLNRPATADSTCNAYETAAKAVDGSVTNGSKWCSLSSDRWLQIDLGSVKQVNQFVIKHASEVGEPTALNTKRYHSRN</sequence>
<dbReference type="InterPro" id="IPR000421">
    <property type="entry name" value="FA58C"/>
</dbReference>
<reference evidence="2 3" key="1">
    <citation type="submission" date="2023-03" db="EMBL/GenBank/DDBJ databases">
        <title>Bacillus Genome Sequencing.</title>
        <authorList>
            <person name="Dunlap C."/>
        </authorList>
    </citation>
    <scope>NUCLEOTIDE SEQUENCE [LARGE SCALE GENOMIC DNA]</scope>
    <source>
        <strain evidence="2 3">BD-533</strain>
    </source>
</reference>
<dbReference type="InterPro" id="IPR008979">
    <property type="entry name" value="Galactose-bd-like_sf"/>
</dbReference>
<dbReference type="Pfam" id="PF00754">
    <property type="entry name" value="F5_F8_type_C"/>
    <property type="match status" value="1"/>
</dbReference>
<protein>
    <submittedName>
        <fullName evidence="2">Discoidin domain-containing protein</fullName>
    </submittedName>
</protein>
<evidence type="ECO:0000259" key="1">
    <source>
        <dbReference type="PROSITE" id="PS50022"/>
    </source>
</evidence>
<dbReference type="RefSeq" id="WP_326071166.1">
    <property type="nucleotide sequence ID" value="NZ_JARLKY010000012.1"/>
</dbReference>
<dbReference type="Gene3D" id="2.60.120.260">
    <property type="entry name" value="Galactose-binding domain-like"/>
    <property type="match status" value="1"/>
</dbReference>
<dbReference type="Proteomes" id="UP001338137">
    <property type="component" value="Unassembled WGS sequence"/>
</dbReference>
<name>A0ABU6FXX1_9BACL</name>